<accession>A0A837CK12</accession>
<reference evidence="1 2" key="1">
    <citation type="journal article" date="2014" name="BMC Genomics">
        <title>Comparative genomics of Bradyrhizobium japonicum CPAC 15 and Bradyrhizobium diazoefficiens CPAC 7: elite model strains for understanding symbiotic performance with soybean.</title>
        <authorList>
            <person name="Siqueira A.F."/>
            <person name="Ormeno-Orrillo E."/>
            <person name="Souza R.C."/>
            <person name="Rodrigues E.P."/>
            <person name="Almeida L.G."/>
            <person name="Barcellos F.G."/>
            <person name="Batista J.S."/>
            <person name="Nakatami A.S."/>
            <person name="Martinez-Romero E."/>
            <person name="Vasconcelos A.T."/>
            <person name="Hungria M."/>
        </authorList>
    </citation>
    <scope>NUCLEOTIDE SEQUENCE [LARGE SCALE GENOMIC DNA]</scope>
    <source>
        <strain evidence="1 2">SEMIA 5080</strain>
    </source>
</reference>
<dbReference type="EMBL" id="ADOU02000004">
    <property type="protein sequence ID" value="KGJ69664.1"/>
    <property type="molecule type" value="Genomic_DNA"/>
</dbReference>
<organism evidence="1 2">
    <name type="scientific">Bradyrhizobium diazoefficiens SEMIA 5080</name>
    <dbReference type="NCBI Taxonomy" id="754504"/>
    <lineage>
        <taxon>Bacteria</taxon>
        <taxon>Pseudomonadati</taxon>
        <taxon>Pseudomonadota</taxon>
        <taxon>Alphaproteobacteria</taxon>
        <taxon>Hyphomicrobiales</taxon>
        <taxon>Nitrobacteraceae</taxon>
        <taxon>Bradyrhizobium</taxon>
    </lineage>
</organism>
<name>A0A837CK12_9BRAD</name>
<comment type="caution">
    <text evidence="1">The sequence shown here is derived from an EMBL/GenBank/DDBJ whole genome shotgun (WGS) entry which is preliminary data.</text>
</comment>
<evidence type="ECO:0000313" key="1">
    <source>
        <dbReference type="EMBL" id="KGJ69664.1"/>
    </source>
</evidence>
<dbReference type="AlphaFoldDB" id="A0A837CK12"/>
<evidence type="ECO:0000313" key="2">
    <source>
        <dbReference type="Proteomes" id="UP000024900"/>
    </source>
</evidence>
<sequence>MSGIPHDRRNHLEANDLVPCRYSATWNLVMTGPFANDSEQIDRRTSRSICDAVGERLQQRLRPDPRLPTHLEQLLDELKKRDREGGAH</sequence>
<dbReference type="Proteomes" id="UP000024900">
    <property type="component" value="Unassembled WGS sequence"/>
</dbReference>
<gene>
    <name evidence="1" type="ORF">BJA5080_04573</name>
</gene>
<proteinExistence type="predicted"/>
<protein>
    <submittedName>
        <fullName evidence="1">Uncharacterized protein</fullName>
    </submittedName>
</protein>